<sequence>MIQLNVIDISNNDISNNDISNNDISNNDISNNDISNNDISNNDISNNDISKKNCSKTKFILITVTGILIIFELFLALKLNNLRDRTIIYLALYGQFLLLFSLKTNKPMLVELSHSIFGLCMTYIVFFSFNYLLNLFCFIVLIITLFTRYYYEGCLFLNSLENNVSFVPKWLNYGYIFKSYFIIIIIKLFTIK</sequence>
<feature type="transmembrane region" description="Helical" evidence="1">
    <location>
        <begin position="123"/>
        <end position="150"/>
    </location>
</feature>
<dbReference type="AlphaFoldDB" id="A0A6C0LWM4"/>
<feature type="transmembrane region" description="Helical" evidence="1">
    <location>
        <begin position="59"/>
        <end position="80"/>
    </location>
</feature>
<keyword evidence="1" id="KW-0812">Transmembrane</keyword>
<evidence type="ECO:0000313" key="2">
    <source>
        <dbReference type="EMBL" id="QHU35256.1"/>
    </source>
</evidence>
<name>A0A6C0LWM4_9ZZZZ</name>
<keyword evidence="1" id="KW-0472">Membrane</keyword>
<protein>
    <submittedName>
        <fullName evidence="2">Uncharacterized protein</fullName>
    </submittedName>
</protein>
<dbReference type="EMBL" id="MN740585">
    <property type="protein sequence ID" value="QHU35256.1"/>
    <property type="molecule type" value="Genomic_DNA"/>
</dbReference>
<organism evidence="2">
    <name type="scientific">viral metagenome</name>
    <dbReference type="NCBI Taxonomy" id="1070528"/>
    <lineage>
        <taxon>unclassified sequences</taxon>
        <taxon>metagenomes</taxon>
        <taxon>organismal metagenomes</taxon>
    </lineage>
</organism>
<feature type="transmembrane region" description="Helical" evidence="1">
    <location>
        <begin position="86"/>
        <end position="102"/>
    </location>
</feature>
<keyword evidence="1" id="KW-1133">Transmembrane helix</keyword>
<accession>A0A6C0LWM4</accession>
<reference evidence="2" key="1">
    <citation type="journal article" date="2020" name="Nature">
        <title>Giant virus diversity and host interactions through global metagenomics.</title>
        <authorList>
            <person name="Schulz F."/>
            <person name="Roux S."/>
            <person name="Paez-Espino D."/>
            <person name="Jungbluth S."/>
            <person name="Walsh D.A."/>
            <person name="Denef V.J."/>
            <person name="McMahon K.D."/>
            <person name="Konstantinidis K.T."/>
            <person name="Eloe-Fadrosh E.A."/>
            <person name="Kyrpides N.C."/>
            <person name="Woyke T."/>
        </authorList>
    </citation>
    <scope>NUCLEOTIDE SEQUENCE</scope>
    <source>
        <strain evidence="2">GVMAG-S-1017745-26</strain>
    </source>
</reference>
<evidence type="ECO:0000256" key="1">
    <source>
        <dbReference type="SAM" id="Phobius"/>
    </source>
</evidence>
<feature type="transmembrane region" description="Helical" evidence="1">
    <location>
        <begin position="170"/>
        <end position="189"/>
    </location>
</feature>
<proteinExistence type="predicted"/>